<evidence type="ECO:0000313" key="3">
    <source>
        <dbReference type="Proteomes" id="UP000023152"/>
    </source>
</evidence>
<evidence type="ECO:0000313" key="2">
    <source>
        <dbReference type="EMBL" id="ETO28066.1"/>
    </source>
</evidence>
<keyword evidence="3" id="KW-1185">Reference proteome</keyword>
<sequence>MSEEEIIKHLVITIEVLNPKEVFESELKSKLGLAYYLVGQWGTTLNITRYAQISYVFVKQWFKGVPEIERKELIKRMQIILRNVSQMKQVVLKTLLKKKIEKSLKEKGVKFVINVERVLRSTSKESVDKLNGSQHFAPVTPSNHSNGTPSKSTLTSLFRRRTTTNSSEEHNTQK</sequence>
<accession>X6NPW9</accession>
<dbReference type="EMBL" id="ASPP01006884">
    <property type="protein sequence ID" value="ETO28066.1"/>
    <property type="molecule type" value="Genomic_DNA"/>
</dbReference>
<name>X6NPW9_RETFI</name>
<dbReference type="AlphaFoldDB" id="X6NPW9"/>
<protein>
    <submittedName>
        <fullName evidence="2">Uncharacterized protein</fullName>
    </submittedName>
</protein>
<feature type="region of interest" description="Disordered" evidence="1">
    <location>
        <begin position="124"/>
        <end position="174"/>
    </location>
</feature>
<dbReference type="Proteomes" id="UP000023152">
    <property type="component" value="Unassembled WGS sequence"/>
</dbReference>
<feature type="compositionally biased region" description="Polar residues" evidence="1">
    <location>
        <begin position="140"/>
        <end position="149"/>
    </location>
</feature>
<evidence type="ECO:0000256" key="1">
    <source>
        <dbReference type="SAM" id="MobiDB-lite"/>
    </source>
</evidence>
<proteinExistence type="predicted"/>
<organism evidence="2 3">
    <name type="scientific">Reticulomyxa filosa</name>
    <dbReference type="NCBI Taxonomy" id="46433"/>
    <lineage>
        <taxon>Eukaryota</taxon>
        <taxon>Sar</taxon>
        <taxon>Rhizaria</taxon>
        <taxon>Retaria</taxon>
        <taxon>Foraminifera</taxon>
        <taxon>Monothalamids</taxon>
        <taxon>Reticulomyxidae</taxon>
        <taxon>Reticulomyxa</taxon>
    </lineage>
</organism>
<gene>
    <name evidence="2" type="ORF">RFI_09067</name>
</gene>
<comment type="caution">
    <text evidence="2">The sequence shown here is derived from an EMBL/GenBank/DDBJ whole genome shotgun (WGS) entry which is preliminary data.</text>
</comment>
<reference evidence="2 3" key="1">
    <citation type="journal article" date="2013" name="Curr. Biol.">
        <title>The Genome of the Foraminiferan Reticulomyxa filosa.</title>
        <authorList>
            <person name="Glockner G."/>
            <person name="Hulsmann N."/>
            <person name="Schleicher M."/>
            <person name="Noegel A.A."/>
            <person name="Eichinger L."/>
            <person name="Gallinger C."/>
            <person name="Pawlowski J."/>
            <person name="Sierra R."/>
            <person name="Euteneuer U."/>
            <person name="Pillet L."/>
            <person name="Moustafa A."/>
            <person name="Platzer M."/>
            <person name="Groth M."/>
            <person name="Szafranski K."/>
            <person name="Schliwa M."/>
        </authorList>
    </citation>
    <scope>NUCLEOTIDE SEQUENCE [LARGE SCALE GENOMIC DNA]</scope>
</reference>